<dbReference type="AlphaFoldDB" id="A0A0E9U7D1"/>
<evidence type="ECO:0000313" key="1">
    <source>
        <dbReference type="EMBL" id="JAH61080.1"/>
    </source>
</evidence>
<protein>
    <submittedName>
        <fullName evidence="1">Uncharacterized protein</fullName>
    </submittedName>
</protein>
<accession>A0A0E9U7D1</accession>
<sequence>MSLVSGLVGVKLIYDFAKNVVIFIA</sequence>
<reference evidence="1" key="2">
    <citation type="journal article" date="2015" name="Fish Shellfish Immunol.">
        <title>Early steps in the European eel (Anguilla anguilla)-Vibrio vulnificus interaction in the gills: Role of the RtxA13 toxin.</title>
        <authorList>
            <person name="Callol A."/>
            <person name="Pajuelo D."/>
            <person name="Ebbesson L."/>
            <person name="Teles M."/>
            <person name="MacKenzie S."/>
            <person name="Amaro C."/>
        </authorList>
    </citation>
    <scope>NUCLEOTIDE SEQUENCE</scope>
</reference>
<proteinExistence type="predicted"/>
<dbReference type="EMBL" id="GBXM01047497">
    <property type="protein sequence ID" value="JAH61080.1"/>
    <property type="molecule type" value="Transcribed_RNA"/>
</dbReference>
<name>A0A0E9U7D1_ANGAN</name>
<reference evidence="1" key="1">
    <citation type="submission" date="2014-11" db="EMBL/GenBank/DDBJ databases">
        <authorList>
            <person name="Amaro Gonzalez C."/>
        </authorList>
    </citation>
    <scope>NUCLEOTIDE SEQUENCE</scope>
</reference>
<organism evidence="1">
    <name type="scientific">Anguilla anguilla</name>
    <name type="common">European freshwater eel</name>
    <name type="synonym">Muraena anguilla</name>
    <dbReference type="NCBI Taxonomy" id="7936"/>
    <lineage>
        <taxon>Eukaryota</taxon>
        <taxon>Metazoa</taxon>
        <taxon>Chordata</taxon>
        <taxon>Craniata</taxon>
        <taxon>Vertebrata</taxon>
        <taxon>Euteleostomi</taxon>
        <taxon>Actinopterygii</taxon>
        <taxon>Neopterygii</taxon>
        <taxon>Teleostei</taxon>
        <taxon>Anguilliformes</taxon>
        <taxon>Anguillidae</taxon>
        <taxon>Anguilla</taxon>
    </lineage>
</organism>